<gene>
    <name evidence="2" type="ORF">AML91_06965</name>
    <name evidence="3" type="ORF">SAMN05216191_11147</name>
</gene>
<evidence type="ECO:0000313" key="5">
    <source>
        <dbReference type="Proteomes" id="UP000182783"/>
    </source>
</evidence>
<dbReference type="EMBL" id="FNGM01000011">
    <property type="protein sequence ID" value="SDM30287.1"/>
    <property type="molecule type" value="Genomic_DNA"/>
</dbReference>
<dbReference type="OrthoDB" id="1755431at2"/>
<dbReference type="RefSeq" id="WP_074648385.1">
    <property type="nucleotide sequence ID" value="NZ_CP048429.1"/>
</dbReference>
<keyword evidence="4" id="KW-1185">Reference proteome</keyword>
<proteinExistence type="predicted"/>
<feature type="domain" description="PPM-type phosphatase" evidence="1">
    <location>
        <begin position="16"/>
        <end position="239"/>
    </location>
</feature>
<name>A0A1G9S4Q0_9BACL</name>
<dbReference type="Proteomes" id="UP000182783">
    <property type="component" value="Unassembled WGS sequence"/>
</dbReference>
<protein>
    <submittedName>
        <fullName evidence="3">Protein phosphatase 2C</fullName>
    </submittedName>
</protein>
<evidence type="ECO:0000313" key="3">
    <source>
        <dbReference type="EMBL" id="SDM30287.1"/>
    </source>
</evidence>
<dbReference type="Pfam" id="PF13672">
    <property type="entry name" value="PP2C_2"/>
    <property type="match status" value="1"/>
</dbReference>
<dbReference type="SUPFAM" id="SSF81606">
    <property type="entry name" value="PP2C-like"/>
    <property type="match status" value="1"/>
</dbReference>
<dbReference type="InterPro" id="IPR001932">
    <property type="entry name" value="PPM-type_phosphatase-like_dom"/>
</dbReference>
<dbReference type="EMBL" id="LIPY01000099">
    <property type="protein sequence ID" value="KWX77758.1"/>
    <property type="molecule type" value="Genomic_DNA"/>
</dbReference>
<sequence length="280" mass="31074">MPKVSPRQIDMYSLQGDGEWNEDALVIHDTASVYGVMDGATSLSAYRNPEGQTGGYIAARLAAAHFMGMNPNRKLEQIAVEANQALRQQMAAEGVDTGEASNLWSAALVVVQIHEYSIEYVQAGDCMLLARYKDGTVRALTHSQLAHVDRKTLEQMAELRAEGVSDPAELRRRLTPHLMGNRAAANTLAGYGVLNGDPRFAQFLEKGTFNRANLERLYMFSDGLYTEETNWPDLTAALDSLGAETYARTLYAKEQEDRMLLEVPRLKVSDDKTCMVLHLE</sequence>
<organism evidence="3 5">
    <name type="scientific">Paenibacillus jilunlii</name>
    <dbReference type="NCBI Taxonomy" id="682956"/>
    <lineage>
        <taxon>Bacteria</taxon>
        <taxon>Bacillati</taxon>
        <taxon>Bacillota</taxon>
        <taxon>Bacilli</taxon>
        <taxon>Bacillales</taxon>
        <taxon>Paenibacillaceae</taxon>
        <taxon>Paenibacillus</taxon>
    </lineage>
</organism>
<dbReference type="Proteomes" id="UP000070252">
    <property type="component" value="Unassembled WGS sequence"/>
</dbReference>
<dbReference type="InterPro" id="IPR036457">
    <property type="entry name" value="PPM-type-like_dom_sf"/>
</dbReference>
<evidence type="ECO:0000313" key="2">
    <source>
        <dbReference type="EMBL" id="KWX77758.1"/>
    </source>
</evidence>
<evidence type="ECO:0000259" key="1">
    <source>
        <dbReference type="Pfam" id="PF13672"/>
    </source>
</evidence>
<evidence type="ECO:0000313" key="4">
    <source>
        <dbReference type="Proteomes" id="UP000070252"/>
    </source>
</evidence>
<dbReference type="AlphaFoldDB" id="A0A1G9S4Q0"/>
<dbReference type="Gene3D" id="3.60.40.10">
    <property type="entry name" value="PPM-type phosphatase domain"/>
    <property type="match status" value="1"/>
</dbReference>
<reference evidence="2 4" key="1">
    <citation type="submission" date="2015-08" db="EMBL/GenBank/DDBJ databases">
        <title>Genome of Paenibacillus jilunlii.</title>
        <authorList>
            <person name="Sant'Anna F.H."/>
            <person name="Ambrosini A."/>
            <person name="Souza R."/>
            <person name="Bach E."/>
            <person name="Fernandes G."/>
            <person name="Balsanelli E."/>
            <person name="Baura V.A."/>
            <person name="Pedrosa F.O."/>
            <person name="Souza E.M."/>
            <person name="Passaglia L."/>
        </authorList>
    </citation>
    <scope>NUCLEOTIDE SEQUENCE [LARGE SCALE GENOMIC DNA]</scope>
    <source>
        <strain evidence="2 4">DSM 23019</strain>
    </source>
</reference>
<accession>A0A1G9S4Q0</accession>
<reference evidence="3 5" key="2">
    <citation type="submission" date="2016-10" db="EMBL/GenBank/DDBJ databases">
        <authorList>
            <person name="de Groot N.N."/>
        </authorList>
    </citation>
    <scope>NUCLEOTIDE SEQUENCE [LARGE SCALE GENOMIC DNA]</scope>
    <source>
        <strain evidence="3 5">CGMCC 1.10239</strain>
    </source>
</reference>